<protein>
    <recommendedName>
        <fullName evidence="10">Fibronectin type-III domain-containing protein</fullName>
    </recommendedName>
</protein>
<comment type="subcellular location">
    <subcellularLocation>
        <location evidence="1">Membrane</location>
        <topology evidence="1">Single-pass type I membrane protein</topology>
    </subcellularLocation>
</comment>
<evidence type="ECO:0000256" key="2">
    <source>
        <dbReference type="ARBA" id="ARBA00008921"/>
    </source>
</evidence>
<evidence type="ECO:0000256" key="1">
    <source>
        <dbReference type="ARBA" id="ARBA00004479"/>
    </source>
</evidence>
<evidence type="ECO:0000256" key="7">
    <source>
        <dbReference type="ARBA" id="ARBA00023136"/>
    </source>
</evidence>
<dbReference type="Proteomes" id="UP000008672">
    <property type="component" value="Unassembled WGS sequence"/>
</dbReference>
<dbReference type="eggNOG" id="ENOG502QUIH">
    <property type="taxonomic scope" value="Eukaryota"/>
</dbReference>
<evidence type="ECO:0000259" key="10">
    <source>
        <dbReference type="PROSITE" id="PS50853"/>
    </source>
</evidence>
<dbReference type="Gene3D" id="2.60.40.10">
    <property type="entry name" value="Immunoglobulins"/>
    <property type="match status" value="2"/>
</dbReference>
<evidence type="ECO:0000256" key="5">
    <source>
        <dbReference type="ARBA" id="ARBA00022737"/>
    </source>
</evidence>
<keyword evidence="4" id="KW-0732">Signal</keyword>
<dbReference type="EMBL" id="AFYH01095106">
    <property type="status" value="NOT_ANNOTATED_CDS"/>
    <property type="molecule type" value="Genomic_DNA"/>
</dbReference>
<keyword evidence="5" id="KW-0677">Repeat</keyword>
<dbReference type="GeneTree" id="ENSGT00530000064198"/>
<feature type="domain" description="Fibronectin type-III" evidence="10">
    <location>
        <begin position="122"/>
        <end position="223"/>
    </location>
</feature>
<keyword evidence="8" id="KW-0675">Receptor</keyword>
<evidence type="ECO:0000256" key="9">
    <source>
        <dbReference type="ARBA" id="ARBA00023180"/>
    </source>
</evidence>
<dbReference type="InParanoid" id="H3ALH5"/>
<proteinExistence type="inferred from homology"/>
<dbReference type="InterPro" id="IPR052672">
    <property type="entry name" value="Type1_Cytokine_Rcpt_Type2"/>
</dbReference>
<dbReference type="GO" id="GO:0005886">
    <property type="term" value="C:plasma membrane"/>
    <property type="evidence" value="ECO:0007669"/>
    <property type="project" value="UniProtKB-ARBA"/>
</dbReference>
<keyword evidence="7" id="KW-0472">Membrane</keyword>
<dbReference type="Ensembl" id="ENSLACT00000010575.1">
    <property type="protein sequence ID" value="ENSLACP00000010496.1"/>
    <property type="gene ID" value="ENSLACG00000009246.1"/>
</dbReference>
<dbReference type="InterPro" id="IPR036116">
    <property type="entry name" value="FN3_sf"/>
</dbReference>
<dbReference type="PROSITE" id="PS50853">
    <property type="entry name" value="FN3"/>
    <property type="match status" value="1"/>
</dbReference>
<dbReference type="SMART" id="SM00060">
    <property type="entry name" value="FN3"/>
    <property type="match status" value="2"/>
</dbReference>
<keyword evidence="3" id="KW-0812">Transmembrane</keyword>
<organism evidence="11 12">
    <name type="scientific">Latimeria chalumnae</name>
    <name type="common">Coelacanth</name>
    <dbReference type="NCBI Taxonomy" id="7897"/>
    <lineage>
        <taxon>Eukaryota</taxon>
        <taxon>Metazoa</taxon>
        <taxon>Chordata</taxon>
        <taxon>Craniata</taxon>
        <taxon>Vertebrata</taxon>
        <taxon>Euteleostomi</taxon>
        <taxon>Coelacanthiformes</taxon>
        <taxon>Coelacanthidae</taxon>
        <taxon>Latimeria</taxon>
    </lineage>
</organism>
<dbReference type="HOGENOM" id="CLU_083518_0_0_1"/>
<dbReference type="FunFam" id="2.60.40.10:FF:000465">
    <property type="entry name" value="Granulocyte colony-stimulating factor receptor"/>
    <property type="match status" value="1"/>
</dbReference>
<evidence type="ECO:0000313" key="11">
    <source>
        <dbReference type="Ensembl" id="ENSLACP00000010496.1"/>
    </source>
</evidence>
<reference evidence="11" key="2">
    <citation type="submission" date="2025-08" db="UniProtKB">
        <authorList>
            <consortium name="Ensembl"/>
        </authorList>
    </citation>
    <scope>IDENTIFICATION</scope>
</reference>
<evidence type="ECO:0000256" key="8">
    <source>
        <dbReference type="ARBA" id="ARBA00023170"/>
    </source>
</evidence>
<dbReference type="SUPFAM" id="SSF49265">
    <property type="entry name" value="Fibronectin type III"/>
    <property type="match status" value="2"/>
</dbReference>
<dbReference type="OMA" id="HSHNTIC"/>
<dbReference type="AlphaFoldDB" id="H3ALH5"/>
<sequence>KPGSYVTCTCHSHNTICGQDIFPGYPPDKPSNLTCMRNKTSKKITCTWDTGKATYIETVYMLHLENTEVERMKNYLISSYFVKVSVSSTITDIEYQIWVQAQNTLGTKKSDILKFNINDIVIPDTPTIINVEFVNSSVSETKVHLKKAPSTEKHYFQLRYRQNTSHVWSVEKKIGTDLTWNLSSLGTLQPHAEYEFQVCCRQVNGKGYWSEWSASLKEKTPEAGT</sequence>
<evidence type="ECO:0000313" key="12">
    <source>
        <dbReference type="Proteomes" id="UP000008672"/>
    </source>
</evidence>
<name>H3ALH5_LATCH</name>
<dbReference type="EMBL" id="AFYH01095105">
    <property type="status" value="NOT_ANNOTATED_CDS"/>
    <property type="molecule type" value="Genomic_DNA"/>
</dbReference>
<reference evidence="11" key="3">
    <citation type="submission" date="2025-09" db="UniProtKB">
        <authorList>
            <consortium name="Ensembl"/>
        </authorList>
    </citation>
    <scope>IDENTIFICATION</scope>
</reference>
<dbReference type="STRING" id="7897.ENSLACP00000010496"/>
<reference evidence="12" key="1">
    <citation type="submission" date="2011-08" db="EMBL/GenBank/DDBJ databases">
        <title>The draft genome of Latimeria chalumnae.</title>
        <authorList>
            <person name="Di Palma F."/>
            <person name="Alfoldi J."/>
            <person name="Johnson J."/>
            <person name="Berlin A."/>
            <person name="Gnerre S."/>
            <person name="Jaffe D."/>
            <person name="MacCallum I."/>
            <person name="Young S."/>
            <person name="Walker B.J."/>
            <person name="Lander E."/>
            <person name="Lindblad-Toh K."/>
        </authorList>
    </citation>
    <scope>NUCLEOTIDE SEQUENCE [LARGE SCALE GENOMIC DNA]</scope>
    <source>
        <strain evidence="12">Wild caught</strain>
    </source>
</reference>
<dbReference type="InterPro" id="IPR003961">
    <property type="entry name" value="FN3_dom"/>
</dbReference>
<dbReference type="CDD" id="cd00063">
    <property type="entry name" value="FN3"/>
    <property type="match status" value="1"/>
</dbReference>
<dbReference type="InterPro" id="IPR013783">
    <property type="entry name" value="Ig-like_fold"/>
</dbReference>
<dbReference type="PANTHER" id="PTHR48423">
    <property type="entry name" value="INTERLEUKIN-27 RECEPTOR SUBUNIT ALPHA"/>
    <property type="match status" value="1"/>
</dbReference>
<accession>H3ALH5</accession>
<dbReference type="PANTHER" id="PTHR48423:SF2">
    <property type="entry name" value="INTERLEUKIN-12 RECEPTOR SUBUNIT BETA-2"/>
    <property type="match status" value="1"/>
</dbReference>
<evidence type="ECO:0000256" key="6">
    <source>
        <dbReference type="ARBA" id="ARBA00022989"/>
    </source>
</evidence>
<comment type="similarity">
    <text evidence="2">Belongs to the type I cytokine receptor family. Type 2 subfamily.</text>
</comment>
<keyword evidence="6" id="KW-1133">Transmembrane helix</keyword>
<keyword evidence="12" id="KW-1185">Reference proteome</keyword>
<keyword evidence="9" id="KW-0325">Glycoprotein</keyword>
<evidence type="ECO:0000256" key="3">
    <source>
        <dbReference type="ARBA" id="ARBA00022692"/>
    </source>
</evidence>
<evidence type="ECO:0000256" key="4">
    <source>
        <dbReference type="ARBA" id="ARBA00022729"/>
    </source>
</evidence>